<organism evidence="2 3">
    <name type="scientific">Phytophthora cactorum</name>
    <dbReference type="NCBI Taxonomy" id="29920"/>
    <lineage>
        <taxon>Eukaryota</taxon>
        <taxon>Sar</taxon>
        <taxon>Stramenopiles</taxon>
        <taxon>Oomycota</taxon>
        <taxon>Peronosporomycetes</taxon>
        <taxon>Peronosporales</taxon>
        <taxon>Peronosporaceae</taxon>
        <taxon>Phytophthora</taxon>
    </lineage>
</organism>
<evidence type="ECO:0000313" key="3">
    <source>
        <dbReference type="Proteomes" id="UP000736787"/>
    </source>
</evidence>
<evidence type="ECO:0000256" key="1">
    <source>
        <dbReference type="SAM" id="MobiDB-lite"/>
    </source>
</evidence>
<name>A0A8T1E4L9_9STRA</name>
<dbReference type="Proteomes" id="UP000736787">
    <property type="component" value="Unassembled WGS sequence"/>
</dbReference>
<dbReference type="AlphaFoldDB" id="A0A8T1E4L9"/>
<gene>
    <name evidence="2" type="ORF">PC117_g6444</name>
</gene>
<feature type="compositionally biased region" description="Acidic residues" evidence="1">
    <location>
        <begin position="25"/>
        <end position="45"/>
    </location>
</feature>
<feature type="region of interest" description="Disordered" evidence="1">
    <location>
        <begin position="1"/>
        <end position="83"/>
    </location>
</feature>
<proteinExistence type="predicted"/>
<sequence length="110" mass="12014">MLRPRTRERSVDNGGDEGDKNSLGDDLDADGEKDEGEDEEKDGEDPGAGADDSSETGEASVDDSTFGILPRNQDSEKSSLDSSLYFTRRDLTRRAFCSIFESALARPQFS</sequence>
<comment type="caution">
    <text evidence="2">The sequence shown here is derived from an EMBL/GenBank/DDBJ whole genome shotgun (WGS) entry which is preliminary data.</text>
</comment>
<accession>A0A8T1E4L9</accession>
<evidence type="ECO:0000313" key="2">
    <source>
        <dbReference type="EMBL" id="KAG2947927.1"/>
    </source>
</evidence>
<protein>
    <submittedName>
        <fullName evidence="2">Uncharacterized protein</fullName>
    </submittedName>
</protein>
<dbReference type="EMBL" id="RCMK01000122">
    <property type="protein sequence ID" value="KAG2947927.1"/>
    <property type="molecule type" value="Genomic_DNA"/>
</dbReference>
<feature type="compositionally biased region" description="Basic and acidic residues" evidence="1">
    <location>
        <begin position="1"/>
        <end position="23"/>
    </location>
</feature>
<reference evidence="2" key="1">
    <citation type="submission" date="2018-10" db="EMBL/GenBank/DDBJ databases">
        <title>Effector identification in a new, highly contiguous assembly of the strawberry crown rot pathogen Phytophthora cactorum.</title>
        <authorList>
            <person name="Armitage A.D."/>
            <person name="Nellist C.F."/>
            <person name="Bates H."/>
            <person name="Vickerstaff R.J."/>
            <person name="Harrison R.J."/>
        </authorList>
    </citation>
    <scope>NUCLEOTIDE SEQUENCE</scope>
    <source>
        <strain evidence="2">4040</strain>
    </source>
</reference>